<dbReference type="GO" id="GO:0003677">
    <property type="term" value="F:DNA binding"/>
    <property type="evidence" value="ECO:0007669"/>
    <property type="project" value="UniProtKB-KW"/>
</dbReference>
<dbReference type="PANTHER" id="PTHR45866">
    <property type="entry name" value="DNA GYRASE/TOPOISOMERASE SUBUNIT B"/>
    <property type="match status" value="1"/>
</dbReference>
<keyword evidence="8" id="KW-0413">Isomerase</keyword>
<proteinExistence type="inferred from homology"/>
<evidence type="ECO:0000313" key="11">
    <source>
        <dbReference type="Proteomes" id="UP000481087"/>
    </source>
</evidence>
<dbReference type="Proteomes" id="UP000481087">
    <property type="component" value="Unassembled WGS sequence"/>
</dbReference>
<evidence type="ECO:0000256" key="1">
    <source>
        <dbReference type="ARBA" id="ARBA00000185"/>
    </source>
</evidence>
<dbReference type="CDD" id="cd00090">
    <property type="entry name" value="HTH_ARSR"/>
    <property type="match status" value="1"/>
</dbReference>
<keyword evidence="4" id="KW-0547">Nucleotide-binding</keyword>
<dbReference type="AlphaFoldDB" id="A0A6L8UY60"/>
<name>A0A6L8UY60_9BACL</name>
<dbReference type="InterPro" id="IPR036890">
    <property type="entry name" value="HATPase_C_sf"/>
</dbReference>
<dbReference type="SMART" id="SM00418">
    <property type="entry name" value="HTH_ARSR"/>
    <property type="match status" value="1"/>
</dbReference>
<dbReference type="GO" id="GO:0003700">
    <property type="term" value="F:DNA-binding transcription factor activity"/>
    <property type="evidence" value="ECO:0007669"/>
    <property type="project" value="InterPro"/>
</dbReference>
<evidence type="ECO:0000256" key="8">
    <source>
        <dbReference type="ARBA" id="ARBA00023235"/>
    </source>
</evidence>
<gene>
    <name evidence="10" type="ORF">GQF01_12190</name>
</gene>
<evidence type="ECO:0000256" key="3">
    <source>
        <dbReference type="ARBA" id="ARBA00012895"/>
    </source>
</evidence>
<evidence type="ECO:0000256" key="2">
    <source>
        <dbReference type="ARBA" id="ARBA00010708"/>
    </source>
</evidence>
<dbReference type="EC" id="5.6.2.2" evidence="3"/>
<dbReference type="GO" id="GO:0005524">
    <property type="term" value="F:ATP binding"/>
    <property type="evidence" value="ECO:0007669"/>
    <property type="project" value="UniProtKB-KW"/>
</dbReference>
<dbReference type="Pfam" id="PF02518">
    <property type="entry name" value="HATPase_c"/>
    <property type="match status" value="1"/>
</dbReference>
<dbReference type="SUPFAM" id="SSF46785">
    <property type="entry name" value="Winged helix' DNA-binding domain"/>
    <property type="match status" value="1"/>
</dbReference>
<dbReference type="InterPro" id="IPR011991">
    <property type="entry name" value="ArsR-like_HTH"/>
</dbReference>
<evidence type="ECO:0000259" key="9">
    <source>
        <dbReference type="SMART" id="SM00418"/>
    </source>
</evidence>
<accession>A0A6L8UY60</accession>
<sequence length="394" mass="43810">MLLLFYVITYLNNLKGVIPLTTTRDYGAELDAMQVQLNKLQQLMENITTTKGVSGSGVIAKSYVQKEQDQHSHEGRGGVYYSGQFRNGQSHYRWEPQERSVDQLLGLDGDKAAKILGALGHEMRLDILRTVLQEPLTGPELVERLNMGTTGQLYHHLKALAGADLLVQEERGGKYAIPGHRVLPLLLLFAATSDFMDTSDYLDMFEVRSDARSYLGPVAGNSETFDPHNLLWAVMENCLLEHTHGTCTEVQLFLHRNGSVTVADNGRGIPVHALPDQQPRVQKVLTDMSRLSASATFLAPGGEKGISMPIVNALSRVLTVEIRRDGKVFEQHYKHGIPQSELQTVGITKETGTRVTFLPDRDLFNTNFELPVLIKHAADLAELYPKLKLQVLSD</sequence>
<dbReference type="InterPro" id="IPR003594">
    <property type="entry name" value="HATPase_dom"/>
</dbReference>
<keyword evidence="11" id="KW-1185">Reference proteome</keyword>
<evidence type="ECO:0000256" key="7">
    <source>
        <dbReference type="ARBA" id="ARBA00023125"/>
    </source>
</evidence>
<protein>
    <recommendedName>
        <fullName evidence="3">DNA topoisomerase (ATP-hydrolyzing)</fullName>
        <ecNumber evidence="3">5.6.2.2</ecNumber>
    </recommendedName>
</protein>
<dbReference type="InterPro" id="IPR036390">
    <property type="entry name" value="WH_DNA-bd_sf"/>
</dbReference>
<keyword evidence="7" id="KW-0238">DNA-binding</keyword>
<dbReference type="InterPro" id="IPR001845">
    <property type="entry name" value="HTH_ArsR_DNA-bd_dom"/>
</dbReference>
<dbReference type="PANTHER" id="PTHR45866:SF1">
    <property type="entry name" value="DNA GYRASE SUBUNIT B, MITOCHONDRIAL"/>
    <property type="match status" value="1"/>
</dbReference>
<reference evidence="10 11" key="1">
    <citation type="submission" date="2019-12" db="EMBL/GenBank/DDBJ databases">
        <title>Paenibacillus sp. nov. sp. isolated from soil.</title>
        <authorList>
            <person name="Kim J."/>
            <person name="Jeong S.E."/>
            <person name="Jung H.S."/>
            <person name="Jeon C.O."/>
        </authorList>
    </citation>
    <scope>NUCLEOTIDE SEQUENCE [LARGE SCALE GENOMIC DNA]</scope>
    <source>
        <strain evidence="10 11">5J-6</strain>
    </source>
</reference>
<evidence type="ECO:0000256" key="4">
    <source>
        <dbReference type="ARBA" id="ARBA00022741"/>
    </source>
</evidence>
<keyword evidence="5" id="KW-0067">ATP-binding</keyword>
<dbReference type="Gene3D" id="1.10.10.10">
    <property type="entry name" value="Winged helix-like DNA-binding domain superfamily/Winged helix DNA-binding domain"/>
    <property type="match status" value="1"/>
</dbReference>
<organism evidence="10 11">
    <name type="scientific">Paenibacillus silvestris</name>
    <dbReference type="NCBI Taxonomy" id="2606219"/>
    <lineage>
        <taxon>Bacteria</taxon>
        <taxon>Bacillati</taxon>
        <taxon>Bacillota</taxon>
        <taxon>Bacilli</taxon>
        <taxon>Bacillales</taxon>
        <taxon>Paenibacillaceae</taxon>
        <taxon>Paenibacillus</taxon>
    </lineage>
</organism>
<comment type="catalytic activity">
    <reaction evidence="1">
        <text>ATP-dependent breakage, passage and rejoining of double-stranded DNA.</text>
        <dbReference type="EC" id="5.6.2.2"/>
    </reaction>
</comment>
<dbReference type="Gene3D" id="3.30.565.10">
    <property type="entry name" value="Histidine kinase-like ATPase, C-terminal domain"/>
    <property type="match status" value="1"/>
</dbReference>
<comment type="caution">
    <text evidence="10">The sequence shown here is derived from an EMBL/GenBank/DDBJ whole genome shotgun (WGS) entry which is preliminary data.</text>
</comment>
<evidence type="ECO:0000256" key="5">
    <source>
        <dbReference type="ARBA" id="ARBA00022840"/>
    </source>
</evidence>
<comment type="similarity">
    <text evidence="2">Belongs to the type II topoisomerase GyrB family.</text>
</comment>
<dbReference type="EMBL" id="WTUZ01000015">
    <property type="protein sequence ID" value="MZQ82864.1"/>
    <property type="molecule type" value="Genomic_DNA"/>
</dbReference>
<evidence type="ECO:0000256" key="6">
    <source>
        <dbReference type="ARBA" id="ARBA00023029"/>
    </source>
</evidence>
<dbReference type="GO" id="GO:0003918">
    <property type="term" value="F:DNA topoisomerase type II (double strand cut, ATP-hydrolyzing) activity"/>
    <property type="evidence" value="ECO:0007669"/>
    <property type="project" value="UniProtKB-EC"/>
</dbReference>
<feature type="domain" description="HTH arsR-type" evidence="9">
    <location>
        <begin position="114"/>
        <end position="191"/>
    </location>
</feature>
<evidence type="ECO:0000313" key="10">
    <source>
        <dbReference type="EMBL" id="MZQ82864.1"/>
    </source>
</evidence>
<dbReference type="SUPFAM" id="SSF55874">
    <property type="entry name" value="ATPase domain of HSP90 chaperone/DNA topoisomerase II/histidine kinase"/>
    <property type="match status" value="1"/>
</dbReference>
<dbReference type="InterPro" id="IPR036388">
    <property type="entry name" value="WH-like_DNA-bd_sf"/>
</dbReference>
<dbReference type="PRINTS" id="PR00418">
    <property type="entry name" value="TPI2FAMILY"/>
</dbReference>
<keyword evidence="6" id="KW-0799">Topoisomerase</keyword>